<protein>
    <submittedName>
        <fullName evidence="3">Glycosyltransferase family 4 protein</fullName>
    </submittedName>
</protein>
<dbReference type="Gene3D" id="3.40.50.2000">
    <property type="entry name" value="Glycogen Phosphorylase B"/>
    <property type="match status" value="2"/>
</dbReference>
<keyword evidence="4" id="KW-1185">Reference proteome</keyword>
<evidence type="ECO:0000313" key="4">
    <source>
        <dbReference type="Proteomes" id="UP000622017"/>
    </source>
</evidence>
<comment type="caution">
    <text evidence="3">The sequence shown here is derived from an EMBL/GenBank/DDBJ whole genome shotgun (WGS) entry which is preliminary data.</text>
</comment>
<dbReference type="Pfam" id="PF00534">
    <property type="entry name" value="Glycos_transf_1"/>
    <property type="match status" value="1"/>
</dbReference>
<dbReference type="Pfam" id="PF13579">
    <property type="entry name" value="Glyco_trans_4_4"/>
    <property type="match status" value="1"/>
</dbReference>
<dbReference type="CDD" id="cd03801">
    <property type="entry name" value="GT4_PimA-like"/>
    <property type="match status" value="1"/>
</dbReference>
<organism evidence="3 4">
    <name type="scientific">Hymenobacter citatus</name>
    <dbReference type="NCBI Taxonomy" id="2763506"/>
    <lineage>
        <taxon>Bacteria</taxon>
        <taxon>Pseudomonadati</taxon>
        <taxon>Bacteroidota</taxon>
        <taxon>Cytophagia</taxon>
        <taxon>Cytophagales</taxon>
        <taxon>Hymenobacteraceae</taxon>
        <taxon>Hymenobacter</taxon>
    </lineage>
</organism>
<name>A0ABR7MJV9_9BACT</name>
<dbReference type="PANTHER" id="PTHR45947">
    <property type="entry name" value="SULFOQUINOVOSYL TRANSFERASE SQD2"/>
    <property type="match status" value="1"/>
</dbReference>
<reference evidence="3 4" key="1">
    <citation type="submission" date="2020-08" db="EMBL/GenBank/DDBJ databases">
        <title>Hymenobacter sp.</title>
        <authorList>
            <person name="Kim M.K."/>
        </authorList>
    </citation>
    <scope>NUCLEOTIDE SEQUENCE [LARGE SCALE GENOMIC DNA]</scope>
    <source>
        <strain evidence="3 4">BT507</strain>
    </source>
</reference>
<dbReference type="RefSeq" id="WP_187319644.1">
    <property type="nucleotide sequence ID" value="NZ_JACSCY010000006.1"/>
</dbReference>
<dbReference type="SUPFAM" id="SSF53756">
    <property type="entry name" value="UDP-Glycosyltransferase/glycogen phosphorylase"/>
    <property type="match status" value="1"/>
</dbReference>
<evidence type="ECO:0000313" key="3">
    <source>
        <dbReference type="EMBL" id="MBC6611364.1"/>
    </source>
</evidence>
<dbReference type="InterPro" id="IPR028098">
    <property type="entry name" value="Glyco_trans_4-like_N"/>
</dbReference>
<accession>A0ABR7MJV9</accession>
<evidence type="ECO:0000259" key="1">
    <source>
        <dbReference type="Pfam" id="PF00534"/>
    </source>
</evidence>
<feature type="domain" description="Glycosyltransferase subfamily 4-like N-terminal" evidence="2">
    <location>
        <begin position="23"/>
        <end position="205"/>
    </location>
</feature>
<gene>
    <name evidence="3" type="ORF">H8B15_10540</name>
</gene>
<evidence type="ECO:0000259" key="2">
    <source>
        <dbReference type="Pfam" id="PF13579"/>
    </source>
</evidence>
<dbReference type="EMBL" id="JACSCY010000006">
    <property type="protein sequence ID" value="MBC6611364.1"/>
    <property type="molecule type" value="Genomic_DNA"/>
</dbReference>
<feature type="domain" description="Glycosyl transferase family 1" evidence="1">
    <location>
        <begin position="227"/>
        <end position="385"/>
    </location>
</feature>
<sequence length="417" mass="47355">MKVLLSAYACNPTKGGESSIGYHWTQEWLRHGHEVWCFTRPDERADIEAYLAKHPTPENRDRLHFVYVAVPDWVDYLYRWQFGVYLHYMVWQYQTWRAARKLEAAVGFDLIHHATYGSLQMASWLWRVGKPLIIGPLGGGQQTPRSFQSYIPDWFKSETMRNTISRVLMASDRNVRQSIRHAALVLTTNQETAEKVRALGARRVELFLDSGLPESFLPAQFPVREPAPQLRLLWLGRLIHRKALPLVLDALAQVAARVPFHLTIVGDGPVGAELPELLRQRGLTDHVTWRGSLPWAEVREVFLTHDVFLFASLRDSFASQFLEAMGAGLPIITLNHQGARDFIPNDAAIKVPVTTPAETVAALARAVEYCYDHPERRTAMGQAGYVFARTQSWPARSLRMLQLIEEAAPQLAVSENT</sequence>
<dbReference type="PANTHER" id="PTHR45947:SF3">
    <property type="entry name" value="SULFOQUINOVOSYL TRANSFERASE SQD2"/>
    <property type="match status" value="1"/>
</dbReference>
<dbReference type="Proteomes" id="UP000622017">
    <property type="component" value="Unassembled WGS sequence"/>
</dbReference>
<proteinExistence type="predicted"/>
<dbReference type="InterPro" id="IPR050194">
    <property type="entry name" value="Glycosyltransferase_grp1"/>
</dbReference>
<dbReference type="InterPro" id="IPR001296">
    <property type="entry name" value="Glyco_trans_1"/>
</dbReference>